<organism evidence="1 2">
    <name type="scientific">Haloechinothrix alba</name>
    <dbReference type="NCBI Taxonomy" id="664784"/>
    <lineage>
        <taxon>Bacteria</taxon>
        <taxon>Bacillati</taxon>
        <taxon>Actinomycetota</taxon>
        <taxon>Actinomycetes</taxon>
        <taxon>Pseudonocardiales</taxon>
        <taxon>Pseudonocardiaceae</taxon>
        <taxon>Haloechinothrix</taxon>
    </lineage>
</organism>
<dbReference type="Proteomes" id="UP000198348">
    <property type="component" value="Unassembled WGS sequence"/>
</dbReference>
<evidence type="ECO:0000313" key="1">
    <source>
        <dbReference type="EMBL" id="SNR37788.1"/>
    </source>
</evidence>
<accession>A0A238VU67</accession>
<reference evidence="1 2" key="1">
    <citation type="submission" date="2017-06" db="EMBL/GenBank/DDBJ databases">
        <authorList>
            <person name="Kim H.J."/>
            <person name="Triplett B.A."/>
        </authorList>
    </citation>
    <scope>NUCLEOTIDE SEQUENCE [LARGE SCALE GENOMIC DNA]</scope>
    <source>
        <strain evidence="1 2">DSM 45207</strain>
    </source>
</reference>
<proteinExistence type="predicted"/>
<dbReference type="AlphaFoldDB" id="A0A238VU67"/>
<sequence length="44" mass="5172">MYMTALVTLLAMSAIAVLQMVPWNKLITRRSAWHQYSGGRHRRR</sequence>
<keyword evidence="2" id="KW-1185">Reference proteome</keyword>
<protein>
    <submittedName>
        <fullName evidence="1">Uncharacterized protein</fullName>
    </submittedName>
</protein>
<name>A0A238VU67_9PSEU</name>
<gene>
    <name evidence="1" type="ORF">SAMN06265360_10469</name>
</gene>
<dbReference type="EMBL" id="FZNW01000004">
    <property type="protein sequence ID" value="SNR37788.1"/>
    <property type="molecule type" value="Genomic_DNA"/>
</dbReference>
<evidence type="ECO:0000313" key="2">
    <source>
        <dbReference type="Proteomes" id="UP000198348"/>
    </source>
</evidence>